<dbReference type="GO" id="GO:0043565">
    <property type="term" value="F:sequence-specific DNA binding"/>
    <property type="evidence" value="ECO:0007669"/>
    <property type="project" value="InterPro"/>
</dbReference>
<dbReference type="RefSeq" id="WP_091266363.1">
    <property type="nucleotide sequence ID" value="NZ_FMCS01000007.1"/>
</dbReference>
<organism evidence="5 6">
    <name type="scientific">Micromonospora chaiyaphumensis</name>
    <dbReference type="NCBI Taxonomy" id="307119"/>
    <lineage>
        <taxon>Bacteria</taxon>
        <taxon>Bacillati</taxon>
        <taxon>Actinomycetota</taxon>
        <taxon>Actinomycetes</taxon>
        <taxon>Micromonosporales</taxon>
        <taxon>Micromonosporaceae</taxon>
        <taxon>Micromonospora</taxon>
    </lineage>
</organism>
<evidence type="ECO:0000313" key="6">
    <source>
        <dbReference type="Proteomes" id="UP000199629"/>
    </source>
</evidence>
<dbReference type="InterPro" id="IPR035418">
    <property type="entry name" value="AraC-bd_2"/>
</dbReference>
<dbReference type="PANTHER" id="PTHR46796:SF6">
    <property type="entry name" value="ARAC SUBFAMILY"/>
    <property type="match status" value="1"/>
</dbReference>
<reference evidence="6" key="1">
    <citation type="submission" date="2016-06" db="EMBL/GenBank/DDBJ databases">
        <authorList>
            <person name="Varghese N."/>
            <person name="Submissions Spin"/>
        </authorList>
    </citation>
    <scope>NUCLEOTIDE SEQUENCE [LARGE SCALE GENOMIC DNA]</scope>
    <source>
        <strain evidence="6">DSM 45246</strain>
    </source>
</reference>
<dbReference type="InterPro" id="IPR020449">
    <property type="entry name" value="Tscrpt_reg_AraC-type_HTH"/>
</dbReference>
<dbReference type="Proteomes" id="UP000199629">
    <property type="component" value="Unassembled WGS sequence"/>
</dbReference>
<dbReference type="InterPro" id="IPR018060">
    <property type="entry name" value="HTH_AraC"/>
</dbReference>
<dbReference type="PRINTS" id="PR00032">
    <property type="entry name" value="HTHARAC"/>
</dbReference>
<dbReference type="AlphaFoldDB" id="A0A1C4Y7Z8"/>
<dbReference type="PROSITE" id="PS00041">
    <property type="entry name" value="HTH_ARAC_FAMILY_1"/>
    <property type="match status" value="1"/>
</dbReference>
<evidence type="ECO:0000313" key="5">
    <source>
        <dbReference type="EMBL" id="SCF16835.1"/>
    </source>
</evidence>
<keyword evidence="6" id="KW-1185">Reference proteome</keyword>
<feature type="domain" description="HTH araC/xylS-type" evidence="4">
    <location>
        <begin position="213"/>
        <end position="314"/>
    </location>
</feature>
<evidence type="ECO:0000256" key="1">
    <source>
        <dbReference type="ARBA" id="ARBA00023015"/>
    </source>
</evidence>
<dbReference type="InterPro" id="IPR050204">
    <property type="entry name" value="AraC_XylS_family_regulators"/>
</dbReference>
<dbReference type="PANTHER" id="PTHR46796">
    <property type="entry name" value="HTH-TYPE TRANSCRIPTIONAL ACTIVATOR RHAS-RELATED"/>
    <property type="match status" value="1"/>
</dbReference>
<dbReference type="InterPro" id="IPR018062">
    <property type="entry name" value="HTH_AraC-typ_CS"/>
</dbReference>
<proteinExistence type="predicted"/>
<dbReference type="Gene3D" id="1.10.10.60">
    <property type="entry name" value="Homeodomain-like"/>
    <property type="match status" value="1"/>
</dbReference>
<evidence type="ECO:0000259" key="4">
    <source>
        <dbReference type="PROSITE" id="PS01124"/>
    </source>
</evidence>
<name>A0A1C4Y7Z8_9ACTN</name>
<dbReference type="Pfam" id="PF12833">
    <property type="entry name" value="HTH_18"/>
    <property type="match status" value="1"/>
</dbReference>
<dbReference type="PROSITE" id="PS01124">
    <property type="entry name" value="HTH_ARAC_FAMILY_2"/>
    <property type="match status" value="1"/>
</dbReference>
<dbReference type="GO" id="GO:0003700">
    <property type="term" value="F:DNA-binding transcription factor activity"/>
    <property type="evidence" value="ECO:0007669"/>
    <property type="project" value="InterPro"/>
</dbReference>
<accession>A0A1C4Y7Z8</accession>
<keyword evidence="2 5" id="KW-0238">DNA-binding</keyword>
<dbReference type="SMART" id="SM00342">
    <property type="entry name" value="HTH_ARAC"/>
    <property type="match status" value="1"/>
</dbReference>
<evidence type="ECO:0000256" key="2">
    <source>
        <dbReference type="ARBA" id="ARBA00023125"/>
    </source>
</evidence>
<evidence type="ECO:0000256" key="3">
    <source>
        <dbReference type="ARBA" id="ARBA00023163"/>
    </source>
</evidence>
<dbReference type="Pfam" id="PF14525">
    <property type="entry name" value="AraC_binding_2"/>
    <property type="match status" value="1"/>
</dbReference>
<keyword evidence="1" id="KW-0805">Transcription regulation</keyword>
<protein>
    <submittedName>
        <fullName evidence="5">AraC-type DNA-binding protein</fullName>
    </submittedName>
</protein>
<keyword evidence="3" id="KW-0804">Transcription</keyword>
<gene>
    <name evidence="5" type="ORF">GA0070214_107271</name>
</gene>
<dbReference type="EMBL" id="FMCS01000007">
    <property type="protein sequence ID" value="SCF16835.1"/>
    <property type="molecule type" value="Genomic_DNA"/>
</dbReference>
<sequence length="317" mass="34862">MGFVLDTADIPPRERVDAVCAAMMEASAPCHVIHEDLDGGVRTRLEVWDLGAANIFIARSSGIRLYRTARQARQDAAPVVALSVQHRADGRHEQLGHRQVVPPGALLTVDLSAPYDFSWSGYGGAGCLQIPINQIGLPVDVIRRAAANLRTSPLYDLVTTHVAQLVRDAERLSADPAADSLGHASIELARALLASAAHTEPHARTVLAETLLHRIRAYVRQHLGDLDLGPATIAAAHSISVRHLYAICSGAGFSLEQWIIGERLRGAREELRRPDSRHRTIAMVARRWGFSDPTHFTRRFRDAYGVTPGEWRRTGQW</sequence>
<dbReference type="InterPro" id="IPR009057">
    <property type="entry name" value="Homeodomain-like_sf"/>
</dbReference>
<dbReference type="SUPFAM" id="SSF46689">
    <property type="entry name" value="Homeodomain-like"/>
    <property type="match status" value="1"/>
</dbReference>